<dbReference type="Gene3D" id="3.40.30.10">
    <property type="entry name" value="Glutaredoxin"/>
    <property type="match status" value="1"/>
</dbReference>
<dbReference type="InterPro" id="IPR013766">
    <property type="entry name" value="Thioredoxin_domain"/>
</dbReference>
<name>A0ABM7S5F4_9FLAO</name>
<dbReference type="SUPFAM" id="SSF52833">
    <property type="entry name" value="Thioredoxin-like"/>
    <property type="match status" value="1"/>
</dbReference>
<keyword evidence="4" id="KW-1185">Reference proteome</keyword>
<organism evidence="3 4">
    <name type="scientific">Flavobacterium okayamense</name>
    <dbReference type="NCBI Taxonomy" id="2830782"/>
    <lineage>
        <taxon>Bacteria</taxon>
        <taxon>Pseudomonadati</taxon>
        <taxon>Bacteroidota</taxon>
        <taxon>Flavobacteriia</taxon>
        <taxon>Flavobacteriales</taxon>
        <taxon>Flavobacteriaceae</taxon>
        <taxon>Flavobacterium</taxon>
    </lineage>
</organism>
<proteinExistence type="predicted"/>
<protein>
    <submittedName>
        <fullName evidence="3">Peroxiredoxin</fullName>
    </submittedName>
</protein>
<dbReference type="EMBL" id="AP024749">
    <property type="protein sequence ID" value="BCY28073.1"/>
    <property type="molecule type" value="Genomic_DNA"/>
</dbReference>
<evidence type="ECO:0000313" key="3">
    <source>
        <dbReference type="EMBL" id="BCY28073.1"/>
    </source>
</evidence>
<evidence type="ECO:0000256" key="1">
    <source>
        <dbReference type="SAM" id="SignalP"/>
    </source>
</evidence>
<gene>
    <name evidence="3" type="ORF">KK2020170_09410</name>
</gene>
<dbReference type="Proteomes" id="UP000825258">
    <property type="component" value="Chromosome"/>
</dbReference>
<keyword evidence="1" id="KW-0732">Signal</keyword>
<feature type="signal peptide" evidence="1">
    <location>
        <begin position="1"/>
        <end position="18"/>
    </location>
</feature>
<dbReference type="CDD" id="cd02970">
    <property type="entry name" value="PRX_like2"/>
    <property type="match status" value="1"/>
</dbReference>
<sequence>MKKFIVILTFLFVGFLNAQVADKPNDVSPLLIGEKIQNTKLFDVEGKLIQTDDVLNQKTVLIVYRGGWCPYCNSQLADIQEIESEIVKLGYTIIAVSPDAPEFLKETQIDKKLHYNLYSDSEGLFMKELGIAFKAPEKYGKMLGKYSENKNTKFLPVPTVYVLNKNREIEFLYINPDYKFRLKGEVLMGVLKALN</sequence>
<dbReference type="InterPro" id="IPR036249">
    <property type="entry name" value="Thioredoxin-like_sf"/>
</dbReference>
<dbReference type="InterPro" id="IPR000866">
    <property type="entry name" value="AhpC/TSA"/>
</dbReference>
<evidence type="ECO:0000313" key="4">
    <source>
        <dbReference type="Proteomes" id="UP000825258"/>
    </source>
</evidence>
<feature type="domain" description="Thioredoxin" evidence="2">
    <location>
        <begin position="30"/>
        <end position="195"/>
    </location>
</feature>
<dbReference type="Pfam" id="PF00578">
    <property type="entry name" value="AhpC-TSA"/>
    <property type="match status" value="1"/>
</dbReference>
<dbReference type="RefSeq" id="WP_221259669.1">
    <property type="nucleotide sequence ID" value="NZ_AP024749.1"/>
</dbReference>
<evidence type="ECO:0000259" key="2">
    <source>
        <dbReference type="PROSITE" id="PS51352"/>
    </source>
</evidence>
<feature type="chain" id="PRO_5047204349" evidence="1">
    <location>
        <begin position="19"/>
        <end position="195"/>
    </location>
</feature>
<accession>A0ABM7S5F4</accession>
<reference evidence="3 4" key="1">
    <citation type="submission" date="2021-06" db="EMBL/GenBank/DDBJ databases">
        <title>Whole genome sequences of Flavobacterium sp. KK2020170 and assembly.</title>
        <authorList>
            <person name="Kitahara K."/>
            <person name="Miyoshi S."/>
            <person name="Uesaka K."/>
        </authorList>
    </citation>
    <scope>NUCLEOTIDE SEQUENCE [LARGE SCALE GENOMIC DNA]</scope>
    <source>
        <strain evidence="3 4">KK2020170</strain>
    </source>
</reference>
<dbReference type="PROSITE" id="PS51352">
    <property type="entry name" value="THIOREDOXIN_2"/>
    <property type="match status" value="1"/>
</dbReference>